<reference evidence="2" key="2">
    <citation type="journal article" date="2015" name="Data Brief">
        <title>Shoot transcriptome of the giant reed, Arundo donax.</title>
        <authorList>
            <person name="Barrero R.A."/>
            <person name="Guerrero F.D."/>
            <person name="Moolhuijzen P."/>
            <person name="Goolsby J.A."/>
            <person name="Tidwell J."/>
            <person name="Bellgard S.E."/>
            <person name="Bellgard M.I."/>
        </authorList>
    </citation>
    <scope>NUCLEOTIDE SEQUENCE</scope>
    <source>
        <tissue evidence="2">Shoot tissue taken approximately 20 cm above the soil surface</tissue>
    </source>
</reference>
<evidence type="ECO:0000256" key="1">
    <source>
        <dbReference type="SAM" id="MobiDB-lite"/>
    </source>
</evidence>
<accession>A0A0A9ASL6</accession>
<name>A0A0A9ASL6_ARUDO</name>
<reference evidence="2" key="1">
    <citation type="submission" date="2014-09" db="EMBL/GenBank/DDBJ databases">
        <authorList>
            <person name="Magalhaes I.L.F."/>
            <person name="Oliveira U."/>
            <person name="Santos F.R."/>
            <person name="Vidigal T.H.D.A."/>
            <person name="Brescovit A.D."/>
            <person name="Santos A.J."/>
        </authorList>
    </citation>
    <scope>NUCLEOTIDE SEQUENCE</scope>
    <source>
        <tissue evidence="2">Shoot tissue taken approximately 20 cm above the soil surface</tissue>
    </source>
</reference>
<dbReference type="EMBL" id="GBRH01247828">
    <property type="protein sequence ID" value="JAD50067.1"/>
    <property type="molecule type" value="Transcribed_RNA"/>
</dbReference>
<protein>
    <submittedName>
        <fullName evidence="2">Uncharacterized protein</fullName>
    </submittedName>
</protein>
<sequence length="66" mass="7102">MIQKSKRLAARIPVATVEDSSELNSDYCPSNHPKLDAGNVNDQSNGMRNAGFTQVVDVSLSLGQIL</sequence>
<dbReference type="AlphaFoldDB" id="A0A0A9ASL6"/>
<evidence type="ECO:0000313" key="2">
    <source>
        <dbReference type="EMBL" id="JAD50067.1"/>
    </source>
</evidence>
<feature type="region of interest" description="Disordered" evidence="1">
    <location>
        <begin position="21"/>
        <end position="43"/>
    </location>
</feature>
<organism evidence="2">
    <name type="scientific">Arundo donax</name>
    <name type="common">Giant reed</name>
    <name type="synonym">Donax arundinaceus</name>
    <dbReference type="NCBI Taxonomy" id="35708"/>
    <lineage>
        <taxon>Eukaryota</taxon>
        <taxon>Viridiplantae</taxon>
        <taxon>Streptophyta</taxon>
        <taxon>Embryophyta</taxon>
        <taxon>Tracheophyta</taxon>
        <taxon>Spermatophyta</taxon>
        <taxon>Magnoliopsida</taxon>
        <taxon>Liliopsida</taxon>
        <taxon>Poales</taxon>
        <taxon>Poaceae</taxon>
        <taxon>PACMAD clade</taxon>
        <taxon>Arundinoideae</taxon>
        <taxon>Arundineae</taxon>
        <taxon>Arundo</taxon>
    </lineage>
</organism>
<proteinExistence type="predicted"/>